<dbReference type="FunFam" id="3.40.50.300:FF:001447">
    <property type="entry name" value="Ras-related protein Rab-1B"/>
    <property type="match status" value="1"/>
</dbReference>
<dbReference type="OrthoDB" id="265044at2759"/>
<dbReference type="GO" id="GO:0016020">
    <property type="term" value="C:membrane"/>
    <property type="evidence" value="ECO:0007669"/>
    <property type="project" value="InterPro"/>
</dbReference>
<keyword evidence="2" id="KW-0342">GTP-binding</keyword>
<dbReference type="Proteomes" id="UP001149090">
    <property type="component" value="Unassembled WGS sequence"/>
</dbReference>
<dbReference type="InterPro" id="IPR020849">
    <property type="entry name" value="Small_GTPase_Ras-type"/>
</dbReference>
<sequence>MEKKELKLKFGVFGKGSVGKTSIIKRLIYDRFVDDYDPANEWEFLKKIIVDDKEIMINILDTEGEDEYSTIIESWIKFSQGFILVYSVIDRDSFKKINFWNEKIQNFLKNENYPKILVGNKNDLITEKQVSTEEGKELANKLNCKFIETSAKNGENIKQLFYESCILLMKKEEKKEQKGKEKKKGKCFLM</sequence>
<keyword evidence="4" id="KW-1185">Reference proteome</keyword>
<evidence type="ECO:0000313" key="3">
    <source>
        <dbReference type="EMBL" id="KAJ5069994.1"/>
    </source>
</evidence>
<dbReference type="GO" id="GO:0007165">
    <property type="term" value="P:signal transduction"/>
    <property type="evidence" value="ECO:0007669"/>
    <property type="project" value="InterPro"/>
</dbReference>
<dbReference type="Gene3D" id="3.40.50.300">
    <property type="entry name" value="P-loop containing nucleotide triphosphate hydrolases"/>
    <property type="match status" value="1"/>
</dbReference>
<dbReference type="GO" id="GO:0005525">
    <property type="term" value="F:GTP binding"/>
    <property type="evidence" value="ECO:0007669"/>
    <property type="project" value="UniProtKB-KW"/>
</dbReference>
<dbReference type="InterPro" id="IPR005225">
    <property type="entry name" value="Small_GTP-bd"/>
</dbReference>
<dbReference type="PROSITE" id="PS51421">
    <property type="entry name" value="RAS"/>
    <property type="match status" value="1"/>
</dbReference>
<keyword evidence="1" id="KW-0547">Nucleotide-binding</keyword>
<proteinExistence type="predicted"/>
<dbReference type="EMBL" id="JAPDFW010000100">
    <property type="protein sequence ID" value="KAJ5069994.1"/>
    <property type="molecule type" value="Genomic_DNA"/>
</dbReference>
<reference evidence="3" key="1">
    <citation type="submission" date="2022-10" db="EMBL/GenBank/DDBJ databases">
        <title>Novel sulphate-reducing endosymbionts in the free-living metamonad Anaeramoeba.</title>
        <authorList>
            <person name="Jerlstrom-Hultqvist J."/>
            <person name="Cepicka I."/>
            <person name="Gallot-Lavallee L."/>
            <person name="Salas-Leiva D."/>
            <person name="Curtis B.A."/>
            <person name="Zahonova K."/>
            <person name="Pipaliya S."/>
            <person name="Dacks J."/>
            <person name="Roger A.J."/>
        </authorList>
    </citation>
    <scope>NUCLEOTIDE SEQUENCE</scope>
    <source>
        <strain evidence="3">BMAN</strain>
    </source>
</reference>
<dbReference type="PANTHER" id="PTHR24070">
    <property type="entry name" value="RAS, DI-RAS, AND RHEB FAMILY MEMBERS OF SMALL GTPASE SUPERFAMILY"/>
    <property type="match status" value="1"/>
</dbReference>
<dbReference type="InterPro" id="IPR001806">
    <property type="entry name" value="Small_GTPase"/>
</dbReference>
<dbReference type="SMART" id="SM00174">
    <property type="entry name" value="RHO"/>
    <property type="match status" value="1"/>
</dbReference>
<evidence type="ECO:0000256" key="2">
    <source>
        <dbReference type="ARBA" id="ARBA00023134"/>
    </source>
</evidence>
<organism evidence="3 4">
    <name type="scientific">Anaeramoeba ignava</name>
    <name type="common">Anaerobic marine amoeba</name>
    <dbReference type="NCBI Taxonomy" id="1746090"/>
    <lineage>
        <taxon>Eukaryota</taxon>
        <taxon>Metamonada</taxon>
        <taxon>Anaeramoebidae</taxon>
        <taxon>Anaeramoeba</taxon>
    </lineage>
</organism>
<dbReference type="Pfam" id="PF00071">
    <property type="entry name" value="Ras"/>
    <property type="match status" value="1"/>
</dbReference>
<dbReference type="NCBIfam" id="TIGR00231">
    <property type="entry name" value="small_GTP"/>
    <property type="match status" value="1"/>
</dbReference>
<evidence type="ECO:0000256" key="1">
    <source>
        <dbReference type="ARBA" id="ARBA00022741"/>
    </source>
</evidence>
<comment type="caution">
    <text evidence="3">The sequence shown here is derived from an EMBL/GenBank/DDBJ whole genome shotgun (WGS) entry which is preliminary data.</text>
</comment>
<dbReference type="PRINTS" id="PR00449">
    <property type="entry name" value="RASTRNSFRMNG"/>
</dbReference>
<dbReference type="AlphaFoldDB" id="A0A9Q0LCS4"/>
<dbReference type="SMART" id="SM00173">
    <property type="entry name" value="RAS"/>
    <property type="match status" value="1"/>
</dbReference>
<dbReference type="PROSITE" id="PS51419">
    <property type="entry name" value="RAB"/>
    <property type="match status" value="1"/>
</dbReference>
<dbReference type="GO" id="GO:0003924">
    <property type="term" value="F:GTPase activity"/>
    <property type="evidence" value="ECO:0007669"/>
    <property type="project" value="InterPro"/>
</dbReference>
<name>A0A9Q0LCS4_ANAIG</name>
<protein>
    <submittedName>
        <fullName evidence="3">Small g-protein ras2</fullName>
    </submittedName>
</protein>
<gene>
    <name evidence="3" type="ORF">M0811_11359</name>
</gene>
<evidence type="ECO:0000313" key="4">
    <source>
        <dbReference type="Proteomes" id="UP001149090"/>
    </source>
</evidence>
<dbReference type="InterPro" id="IPR027417">
    <property type="entry name" value="P-loop_NTPase"/>
</dbReference>
<dbReference type="SMART" id="SM00175">
    <property type="entry name" value="RAB"/>
    <property type="match status" value="1"/>
</dbReference>
<dbReference type="SUPFAM" id="SSF52540">
    <property type="entry name" value="P-loop containing nucleoside triphosphate hydrolases"/>
    <property type="match status" value="1"/>
</dbReference>
<accession>A0A9Q0LCS4</accession>